<dbReference type="GO" id="GO:0006313">
    <property type="term" value="P:DNA transposition"/>
    <property type="evidence" value="ECO:0007669"/>
    <property type="project" value="InterPro"/>
</dbReference>
<keyword evidence="5" id="KW-0233">DNA recombination</keyword>
<dbReference type="GO" id="GO:0003677">
    <property type="term" value="F:DNA binding"/>
    <property type="evidence" value="ECO:0007669"/>
    <property type="project" value="UniProtKB-KW"/>
</dbReference>
<evidence type="ECO:0000256" key="3">
    <source>
        <dbReference type="ARBA" id="ARBA00022578"/>
    </source>
</evidence>
<organism evidence="6 7">
    <name type="scientific">Bifidobacterium mongoliense</name>
    <dbReference type="NCBI Taxonomy" id="518643"/>
    <lineage>
        <taxon>Bacteria</taxon>
        <taxon>Bacillati</taxon>
        <taxon>Actinomycetota</taxon>
        <taxon>Actinomycetes</taxon>
        <taxon>Bifidobacteriales</taxon>
        <taxon>Bifidobacteriaceae</taxon>
        <taxon>Bifidobacterium</taxon>
    </lineage>
</organism>
<dbReference type="AlphaFoldDB" id="A0A423UDG9"/>
<comment type="function">
    <text evidence="1">Required for the transposition of the insertion element.</text>
</comment>
<dbReference type="Pfam" id="PF00872">
    <property type="entry name" value="Transposase_mut"/>
    <property type="match status" value="1"/>
</dbReference>
<gene>
    <name evidence="6" type="ORF">BMONG18_1025</name>
</gene>
<name>A0A423UDG9_9BIFI</name>
<dbReference type="GO" id="GO:0004803">
    <property type="term" value="F:transposase activity"/>
    <property type="evidence" value="ECO:0007669"/>
    <property type="project" value="InterPro"/>
</dbReference>
<evidence type="ECO:0000256" key="4">
    <source>
        <dbReference type="ARBA" id="ARBA00023125"/>
    </source>
</evidence>
<comment type="similarity">
    <text evidence="2">Belongs to the transposase mutator family.</text>
</comment>
<dbReference type="EMBL" id="QRAJ01000005">
    <property type="protein sequence ID" value="ROT86735.1"/>
    <property type="molecule type" value="Genomic_DNA"/>
</dbReference>
<sequence>MAAAPVVPTDRHVFMDGVWHKRSWGGAVENVSVLVAIGVGSDGRREVIGVAEGMTGGRRQLEPVRLPAHLTGACRAFGWRPVTVAPGW</sequence>
<keyword evidence="4" id="KW-0238">DNA-binding</keyword>
<proteinExistence type="inferred from homology"/>
<dbReference type="Proteomes" id="UP000285266">
    <property type="component" value="Unassembled WGS sequence"/>
</dbReference>
<comment type="caution">
    <text evidence="6">The sequence shown here is derived from an EMBL/GenBank/DDBJ whole genome shotgun (WGS) entry which is preliminary data.</text>
</comment>
<accession>A0A423UDG9</accession>
<reference evidence="6 7" key="1">
    <citation type="submission" date="2018-07" db="EMBL/GenBank/DDBJ databases">
        <title>The role of parmesan cheese in vectoring bovine microbiota.</title>
        <authorList>
            <person name="Lugli G.A."/>
            <person name="Milani C."/>
        </authorList>
    </citation>
    <scope>NUCLEOTIDE SEQUENCE [LARGE SCALE GENOMIC DNA]</scope>
    <source>
        <strain evidence="6 7">BMONG18</strain>
    </source>
</reference>
<evidence type="ECO:0000256" key="2">
    <source>
        <dbReference type="ARBA" id="ARBA00010961"/>
    </source>
</evidence>
<evidence type="ECO:0000256" key="5">
    <source>
        <dbReference type="ARBA" id="ARBA00023172"/>
    </source>
</evidence>
<protein>
    <submittedName>
        <fullName evidence="6">Transposase</fullName>
    </submittedName>
</protein>
<evidence type="ECO:0000313" key="6">
    <source>
        <dbReference type="EMBL" id="ROT86735.1"/>
    </source>
</evidence>
<evidence type="ECO:0000313" key="7">
    <source>
        <dbReference type="Proteomes" id="UP000285266"/>
    </source>
</evidence>
<evidence type="ECO:0000256" key="1">
    <source>
        <dbReference type="ARBA" id="ARBA00002190"/>
    </source>
</evidence>
<keyword evidence="3" id="KW-0815">Transposition</keyword>
<dbReference type="InterPro" id="IPR001207">
    <property type="entry name" value="Transposase_mutator"/>
</dbReference>